<evidence type="ECO:0000256" key="2">
    <source>
        <dbReference type="ARBA" id="ARBA00022679"/>
    </source>
</evidence>
<gene>
    <name evidence="6" type="ORF">FB557_2023</name>
</gene>
<comment type="catalytic activity">
    <reaction evidence="4">
        <text>holo-[ACP] + malonyl-CoA = malonyl-[ACP] + CoA</text>
        <dbReference type="Rhea" id="RHEA:41792"/>
        <dbReference type="Rhea" id="RHEA-COMP:9623"/>
        <dbReference type="Rhea" id="RHEA-COMP:9685"/>
        <dbReference type="ChEBI" id="CHEBI:57287"/>
        <dbReference type="ChEBI" id="CHEBI:57384"/>
        <dbReference type="ChEBI" id="CHEBI:64479"/>
        <dbReference type="ChEBI" id="CHEBI:78449"/>
        <dbReference type="EC" id="2.3.1.39"/>
    </reaction>
</comment>
<dbReference type="GO" id="GO:0006633">
    <property type="term" value="P:fatty acid biosynthetic process"/>
    <property type="evidence" value="ECO:0007669"/>
    <property type="project" value="TreeGrafter"/>
</dbReference>
<evidence type="ECO:0000256" key="3">
    <source>
        <dbReference type="ARBA" id="ARBA00023315"/>
    </source>
</evidence>
<dbReference type="InterPro" id="IPR016035">
    <property type="entry name" value="Acyl_Trfase/lysoPLipase"/>
</dbReference>
<organism evidence="6 7">
    <name type="scientific">Marihabitans asiaticum</name>
    <dbReference type="NCBI Taxonomy" id="415218"/>
    <lineage>
        <taxon>Bacteria</taxon>
        <taxon>Bacillati</taxon>
        <taxon>Actinomycetota</taxon>
        <taxon>Actinomycetes</taxon>
        <taxon>Micrococcales</taxon>
        <taxon>Intrasporangiaceae</taxon>
        <taxon>Marihabitans</taxon>
    </lineage>
</organism>
<evidence type="ECO:0000313" key="6">
    <source>
        <dbReference type="EMBL" id="TWD14607.1"/>
    </source>
</evidence>
<dbReference type="SUPFAM" id="SSF52151">
    <property type="entry name" value="FabD/lysophospholipase-like"/>
    <property type="match status" value="1"/>
</dbReference>
<dbReference type="EMBL" id="VIUW01000003">
    <property type="protein sequence ID" value="TWD14607.1"/>
    <property type="molecule type" value="Genomic_DNA"/>
</dbReference>
<reference evidence="6 7" key="1">
    <citation type="submission" date="2019-06" db="EMBL/GenBank/DDBJ databases">
        <title>Sequencing the genomes of 1000 actinobacteria strains.</title>
        <authorList>
            <person name="Klenk H.-P."/>
        </authorList>
    </citation>
    <scope>NUCLEOTIDE SEQUENCE [LARGE SCALE GENOMIC DNA]</scope>
    <source>
        <strain evidence="6 7">DSM 18935</strain>
    </source>
</reference>
<dbReference type="InterPro" id="IPR011053">
    <property type="entry name" value="Single_hybrid_motif"/>
</dbReference>
<dbReference type="GO" id="GO:0004314">
    <property type="term" value="F:[acyl-carrier-protein] S-malonyltransferase activity"/>
    <property type="evidence" value="ECO:0007669"/>
    <property type="project" value="UniProtKB-EC"/>
</dbReference>
<name>A0A560WAF6_9MICO</name>
<keyword evidence="3" id="KW-0012">Acyltransferase</keyword>
<dbReference type="AlphaFoldDB" id="A0A560WAF6"/>
<comment type="caution">
    <text evidence="6">The sequence shown here is derived from an EMBL/GenBank/DDBJ whole genome shotgun (WGS) entry which is preliminary data.</text>
</comment>
<evidence type="ECO:0000259" key="5">
    <source>
        <dbReference type="SMART" id="SM00827"/>
    </source>
</evidence>
<dbReference type="EC" id="2.3.1.39" evidence="1"/>
<protein>
    <recommendedName>
        <fullName evidence="1">[acyl-carrier-protein] S-malonyltransferase</fullName>
        <ecNumber evidence="1">2.3.1.39</ecNumber>
    </recommendedName>
</protein>
<dbReference type="SMART" id="SM00827">
    <property type="entry name" value="PKS_AT"/>
    <property type="match status" value="1"/>
</dbReference>
<dbReference type="OrthoDB" id="3248271at2"/>
<feature type="domain" description="Malonyl-CoA:ACP transacylase (MAT)" evidence="5">
    <location>
        <begin position="5"/>
        <end position="307"/>
    </location>
</feature>
<dbReference type="SUPFAM" id="SSF55048">
    <property type="entry name" value="Probable ACP-binding domain of malonyl-CoA ACP transacylase"/>
    <property type="match status" value="1"/>
</dbReference>
<sequence>MLAITCPGQGSQSPGFLSPWLELPGMRDRLHWLSTVAGVDLEQHGTVSDEATIKDTAVAQPLIVASGMLGLLGLFEHPADGFRVVGVGAGHSVGELTAAAAAGVITAEQAMVLVAQRGRAMADASAVTETGMSAVVGGDAAEVQASIEKHGLTPANVNGAGQVVAAGTREQLQALAEEPPAKARVLPLQVAGAFHTEHMRPAVSVMHRLARAVSTHDARVPLLSNADGTVVTSGRDVLQRIVGQVASPVRWDLCLETMRDLGVTGVIEVPPAGTLTGLSKRELKGVETLALRTPDDLEAAQRMVREHGEERTASSPAWRLVVAPAKGTVALEPAGPGEDVDPGAVIARVSSLRDTHEVVCAHGGQVLEWLVEEGDPVSPGQPILRLHPMGQTG</sequence>
<dbReference type="PANTHER" id="PTHR42681">
    <property type="entry name" value="MALONYL-COA-ACYL CARRIER PROTEIN TRANSACYLASE, MITOCHONDRIAL"/>
    <property type="match status" value="1"/>
</dbReference>
<evidence type="ECO:0000256" key="4">
    <source>
        <dbReference type="ARBA" id="ARBA00048462"/>
    </source>
</evidence>
<keyword evidence="2 6" id="KW-0808">Transferase</keyword>
<dbReference type="Gene3D" id="2.40.50.100">
    <property type="match status" value="1"/>
</dbReference>
<dbReference type="InterPro" id="IPR014043">
    <property type="entry name" value="Acyl_transferase_dom"/>
</dbReference>
<accession>A0A560WAF6</accession>
<dbReference type="PANTHER" id="PTHR42681:SF1">
    <property type="entry name" value="MALONYL-COA-ACYL CARRIER PROTEIN TRANSACYLASE, MITOCHONDRIAL"/>
    <property type="match status" value="1"/>
</dbReference>
<dbReference type="SUPFAM" id="SSF51230">
    <property type="entry name" value="Single hybrid motif"/>
    <property type="match status" value="1"/>
</dbReference>
<dbReference type="GO" id="GO:0005829">
    <property type="term" value="C:cytosol"/>
    <property type="evidence" value="ECO:0007669"/>
    <property type="project" value="TreeGrafter"/>
</dbReference>
<dbReference type="Gene3D" id="3.30.70.250">
    <property type="entry name" value="Malonyl-CoA ACP transacylase, ACP-binding"/>
    <property type="match status" value="1"/>
</dbReference>
<dbReference type="InterPro" id="IPR001227">
    <property type="entry name" value="Ac_transferase_dom_sf"/>
</dbReference>
<dbReference type="InterPro" id="IPR050858">
    <property type="entry name" value="Mal-CoA-ACP_Trans/PKS_FabD"/>
</dbReference>
<evidence type="ECO:0000256" key="1">
    <source>
        <dbReference type="ARBA" id="ARBA00013258"/>
    </source>
</evidence>
<dbReference type="Gene3D" id="3.40.366.10">
    <property type="entry name" value="Malonyl-Coenzyme A Acyl Carrier Protein, domain 2"/>
    <property type="match status" value="1"/>
</dbReference>
<evidence type="ECO:0000313" key="7">
    <source>
        <dbReference type="Proteomes" id="UP000315628"/>
    </source>
</evidence>
<dbReference type="RefSeq" id="WP_144857460.1">
    <property type="nucleotide sequence ID" value="NZ_BAAAYT010000005.1"/>
</dbReference>
<dbReference type="Proteomes" id="UP000315628">
    <property type="component" value="Unassembled WGS sequence"/>
</dbReference>
<keyword evidence="7" id="KW-1185">Reference proteome</keyword>
<dbReference type="InterPro" id="IPR016036">
    <property type="entry name" value="Malonyl_transacylase_ACP-bd"/>
</dbReference>
<proteinExistence type="predicted"/>
<dbReference type="Pfam" id="PF00698">
    <property type="entry name" value="Acyl_transf_1"/>
    <property type="match status" value="1"/>
</dbReference>